<reference evidence="1" key="1">
    <citation type="journal article" date="2014" name="Int. J. Syst. Evol. Microbiol.">
        <title>Complete genome sequence of Corynebacterium casei LMG S-19264T (=DSM 44701T), isolated from a smear-ripened cheese.</title>
        <authorList>
            <consortium name="US DOE Joint Genome Institute (JGI-PGF)"/>
            <person name="Walter F."/>
            <person name="Albersmeier A."/>
            <person name="Kalinowski J."/>
            <person name="Ruckert C."/>
        </authorList>
    </citation>
    <scope>NUCLEOTIDE SEQUENCE</scope>
    <source>
        <strain evidence="1">CGMCC 4.7679</strain>
    </source>
</reference>
<proteinExistence type="predicted"/>
<dbReference type="Proteomes" id="UP000658656">
    <property type="component" value="Unassembled WGS sequence"/>
</dbReference>
<evidence type="ECO:0000313" key="2">
    <source>
        <dbReference type="Proteomes" id="UP000658656"/>
    </source>
</evidence>
<reference evidence="1" key="2">
    <citation type="submission" date="2020-09" db="EMBL/GenBank/DDBJ databases">
        <authorList>
            <person name="Sun Q."/>
            <person name="Zhou Y."/>
        </authorList>
    </citation>
    <scope>NUCLEOTIDE SEQUENCE</scope>
    <source>
        <strain evidence="1">CGMCC 4.7679</strain>
    </source>
</reference>
<sequence>MLCTWHPRPPPTATALARCHGHRAPQSSNPCLPLTRPTPPRAATATATVRLLPAVASAAAAQPLVTSLPIANPNPASPYSSRAWLLKLFLQTGHFGGKSGSGTAHQPAASVQWLSVGIPKE</sequence>
<evidence type="ECO:0000313" key="1">
    <source>
        <dbReference type="EMBL" id="GHF65419.1"/>
    </source>
</evidence>
<organism evidence="1 2">
    <name type="scientific">Amycolatopsis bartoniae</name>
    <dbReference type="NCBI Taxonomy" id="941986"/>
    <lineage>
        <taxon>Bacteria</taxon>
        <taxon>Bacillati</taxon>
        <taxon>Actinomycetota</taxon>
        <taxon>Actinomycetes</taxon>
        <taxon>Pseudonocardiales</taxon>
        <taxon>Pseudonocardiaceae</taxon>
        <taxon>Amycolatopsis</taxon>
    </lineage>
</organism>
<comment type="caution">
    <text evidence="1">The sequence shown here is derived from an EMBL/GenBank/DDBJ whole genome shotgun (WGS) entry which is preliminary data.</text>
</comment>
<protein>
    <submittedName>
        <fullName evidence="1">Uncharacterized protein</fullName>
    </submittedName>
</protein>
<accession>A0A8H9IYF1</accession>
<name>A0A8H9IYF1_9PSEU</name>
<keyword evidence="2" id="KW-1185">Reference proteome</keyword>
<gene>
    <name evidence="1" type="ORF">GCM10017566_43690</name>
</gene>
<dbReference type="EMBL" id="BNAV01000006">
    <property type="protein sequence ID" value="GHF65419.1"/>
    <property type="molecule type" value="Genomic_DNA"/>
</dbReference>
<dbReference type="AlphaFoldDB" id="A0A8H9IYF1"/>